<organism evidence="1 2">
    <name type="scientific">Camellia lanceoleosa</name>
    <dbReference type="NCBI Taxonomy" id="1840588"/>
    <lineage>
        <taxon>Eukaryota</taxon>
        <taxon>Viridiplantae</taxon>
        <taxon>Streptophyta</taxon>
        <taxon>Embryophyta</taxon>
        <taxon>Tracheophyta</taxon>
        <taxon>Spermatophyta</taxon>
        <taxon>Magnoliopsida</taxon>
        <taxon>eudicotyledons</taxon>
        <taxon>Gunneridae</taxon>
        <taxon>Pentapetalae</taxon>
        <taxon>asterids</taxon>
        <taxon>Ericales</taxon>
        <taxon>Theaceae</taxon>
        <taxon>Camellia</taxon>
    </lineage>
</organism>
<sequence>MGFVKGVALSYMKWGPVAGMEPHCHGALLGWDLLWESFVLWFDMFGKRVGFVKFNADVVDKATGKKVPGIVFACGPAVAVLILLESDGKTYAVLTEQLMS</sequence>
<comment type="caution">
    <text evidence="1">The sequence shown here is derived from an EMBL/GenBank/DDBJ whole genome shotgun (WGS) entry which is preliminary data.</text>
</comment>
<accession>A0ACC0GML7</accession>
<dbReference type="EMBL" id="CM045765">
    <property type="protein sequence ID" value="KAI8001809.1"/>
    <property type="molecule type" value="Genomic_DNA"/>
</dbReference>
<reference evidence="1 2" key="1">
    <citation type="journal article" date="2022" name="Plant J.">
        <title>Chromosome-level genome of Camellia lanceoleosa provides a valuable resource for understanding genome evolution and self-incompatibility.</title>
        <authorList>
            <person name="Gong W."/>
            <person name="Xiao S."/>
            <person name="Wang L."/>
            <person name="Liao Z."/>
            <person name="Chang Y."/>
            <person name="Mo W."/>
            <person name="Hu G."/>
            <person name="Li W."/>
            <person name="Zhao G."/>
            <person name="Zhu H."/>
            <person name="Hu X."/>
            <person name="Ji K."/>
            <person name="Xiang X."/>
            <person name="Song Q."/>
            <person name="Yuan D."/>
            <person name="Jin S."/>
            <person name="Zhang L."/>
        </authorList>
    </citation>
    <scope>NUCLEOTIDE SEQUENCE [LARGE SCALE GENOMIC DNA]</scope>
    <source>
        <strain evidence="1">SQ_2022a</strain>
    </source>
</reference>
<evidence type="ECO:0000313" key="2">
    <source>
        <dbReference type="Proteomes" id="UP001060215"/>
    </source>
</evidence>
<protein>
    <submittedName>
        <fullName evidence="1">Uncharacterized protein</fullName>
    </submittedName>
</protein>
<name>A0ACC0GML7_9ERIC</name>
<keyword evidence="2" id="KW-1185">Reference proteome</keyword>
<dbReference type="Proteomes" id="UP001060215">
    <property type="component" value="Chromosome 8"/>
</dbReference>
<proteinExistence type="predicted"/>
<gene>
    <name evidence="1" type="ORF">LOK49_LG09G01685</name>
</gene>
<evidence type="ECO:0000313" key="1">
    <source>
        <dbReference type="EMBL" id="KAI8001809.1"/>
    </source>
</evidence>